<feature type="transmembrane region" description="Helical" evidence="6">
    <location>
        <begin position="438"/>
        <end position="459"/>
    </location>
</feature>
<accession>A0ABQ4PUP2</accession>
<evidence type="ECO:0000256" key="4">
    <source>
        <dbReference type="ARBA" id="ARBA00022989"/>
    </source>
</evidence>
<feature type="transmembrane region" description="Helical" evidence="6">
    <location>
        <begin position="213"/>
        <end position="234"/>
    </location>
</feature>
<evidence type="ECO:0000313" key="8">
    <source>
        <dbReference type="Proteomes" id="UP001161064"/>
    </source>
</evidence>
<evidence type="ECO:0000256" key="1">
    <source>
        <dbReference type="ARBA" id="ARBA00004141"/>
    </source>
</evidence>
<feature type="transmembrane region" description="Helical" evidence="6">
    <location>
        <begin position="360"/>
        <end position="382"/>
    </location>
</feature>
<keyword evidence="4 6" id="KW-1133">Transmembrane helix</keyword>
<protein>
    <submittedName>
        <fullName evidence="7">MFS transporter</fullName>
    </submittedName>
</protein>
<feature type="transmembrane region" description="Helical" evidence="6">
    <location>
        <begin position="394"/>
        <end position="418"/>
    </location>
</feature>
<dbReference type="PIRSF" id="PIRSF016565">
    <property type="entry name" value="PucC"/>
    <property type="match status" value="1"/>
</dbReference>
<name>A0ABQ4PUP2_9PROT</name>
<feature type="transmembrane region" description="Helical" evidence="6">
    <location>
        <begin position="267"/>
        <end position="287"/>
    </location>
</feature>
<feature type="transmembrane region" description="Helical" evidence="6">
    <location>
        <begin position="110"/>
        <end position="134"/>
    </location>
</feature>
<sequence>MGGPDIMNGLATHNELAWRKIIVRILPFADSASPELPLGRLLRLSLFQISTGMAAVLLTGTLNRVMMVELGVSGTLVALMVSLPLLFAPLRALIGFKSDIHKSYLGWRRLPYIFLGSLAQFGGLAIMPFALLILSGNGQGPVVIGHISAAFAFLLVGAGMHTSQTAGLALATDLATLETRPRVVALLYVMLLVGMLISSLVLGGLLVDFGPIRLIQVIQGAAVATMVLNTVAVWKQEVRNPELTAPHLPRPAFKDQWRAMIQHGSTLRLLVATGLGAAAFAMQDVLLEPYGAEVLGMNVGSTTMLTAFWAGGTLVGFAIAAYQLNRQGEAHRLAGYGALIGVMSFACVIVSGAIGATPLFGLGVMGIGLGGGLFSVGTLTAAMALSQGGHQSGLALGAWGGVQASAAGLGIAIGGGLRDVGSHLVQAGLLGPAMVGPAASYGIVYHLEIGLLFAALIAIGPLAKHAPEAVSEPQTHPNMNEGGSRFGLAEFPTL</sequence>
<dbReference type="PANTHER" id="PTHR23538:SF1">
    <property type="entry name" value="44.5 KD BACTERIOCHLOROPHYLL SYNTHASE SUBUNIT"/>
    <property type="match status" value="1"/>
</dbReference>
<dbReference type="InterPro" id="IPR036259">
    <property type="entry name" value="MFS_trans_sf"/>
</dbReference>
<evidence type="ECO:0000313" key="7">
    <source>
        <dbReference type="EMBL" id="GIU66715.1"/>
    </source>
</evidence>
<comment type="caution">
    <text evidence="7">The sequence shown here is derived from an EMBL/GenBank/DDBJ whole genome shotgun (WGS) entry which is preliminary data.</text>
</comment>
<dbReference type="Proteomes" id="UP001161064">
    <property type="component" value="Unassembled WGS sequence"/>
</dbReference>
<reference evidence="7" key="2">
    <citation type="journal article" date="2023" name="ISME Commun">
        <title>Characterization of a bloom-associated alphaproteobacterial lineage, 'Candidatus Phycosocius': insights into freshwater algal-bacterial interactions.</title>
        <authorList>
            <person name="Tanabe Y."/>
            <person name="Yamaguchi H."/>
            <person name="Yoshida M."/>
            <person name="Kai A."/>
            <person name="Okazaki Y."/>
        </authorList>
    </citation>
    <scope>NUCLEOTIDE SEQUENCE</scope>
    <source>
        <strain evidence="7">BOTRYCO-1</strain>
    </source>
</reference>
<dbReference type="SUPFAM" id="SSF103473">
    <property type="entry name" value="MFS general substrate transporter"/>
    <property type="match status" value="1"/>
</dbReference>
<keyword evidence="3 6" id="KW-0812">Transmembrane</keyword>
<comment type="subcellular location">
    <subcellularLocation>
        <location evidence="1">Membrane</location>
        <topology evidence="1">Multi-pass membrane protein</topology>
    </subcellularLocation>
</comment>
<keyword evidence="8" id="KW-1185">Reference proteome</keyword>
<gene>
    <name evidence="7" type="ORF">PsB1_0869</name>
</gene>
<dbReference type="PANTHER" id="PTHR23538">
    <property type="entry name" value="44.5 KD BACTERIOCHLOROPHYLL SYNTHASE SUBUNIT"/>
    <property type="match status" value="1"/>
</dbReference>
<evidence type="ECO:0000256" key="6">
    <source>
        <dbReference type="SAM" id="Phobius"/>
    </source>
</evidence>
<dbReference type="Pfam" id="PF03209">
    <property type="entry name" value="PUCC"/>
    <property type="match status" value="1"/>
</dbReference>
<dbReference type="InterPro" id="IPR026036">
    <property type="entry name" value="PucC"/>
</dbReference>
<feature type="transmembrane region" description="Helical" evidence="6">
    <location>
        <begin position="146"/>
        <end position="171"/>
    </location>
</feature>
<reference evidence="7" key="1">
    <citation type="submission" date="2021-05" db="EMBL/GenBank/DDBJ databases">
        <authorList>
            <person name="Tanabe Y."/>
        </authorList>
    </citation>
    <scope>NUCLEOTIDE SEQUENCE</scope>
    <source>
        <strain evidence="7">BOTRYCO-1</strain>
    </source>
</reference>
<feature type="transmembrane region" description="Helical" evidence="6">
    <location>
        <begin position="70"/>
        <end position="90"/>
    </location>
</feature>
<evidence type="ECO:0000256" key="2">
    <source>
        <dbReference type="ARBA" id="ARBA00008412"/>
    </source>
</evidence>
<keyword evidence="5 6" id="KW-0472">Membrane</keyword>
<feature type="transmembrane region" description="Helical" evidence="6">
    <location>
        <begin position="333"/>
        <end position="354"/>
    </location>
</feature>
<evidence type="ECO:0000256" key="5">
    <source>
        <dbReference type="ARBA" id="ARBA00023136"/>
    </source>
</evidence>
<proteinExistence type="inferred from homology"/>
<feature type="transmembrane region" description="Helical" evidence="6">
    <location>
        <begin position="183"/>
        <end position="207"/>
    </location>
</feature>
<dbReference type="CDD" id="cd06176">
    <property type="entry name" value="MFS_BCD_PucC-like"/>
    <property type="match status" value="1"/>
</dbReference>
<feature type="transmembrane region" description="Helical" evidence="6">
    <location>
        <begin position="299"/>
        <end position="321"/>
    </location>
</feature>
<dbReference type="EMBL" id="BPFZ01000004">
    <property type="protein sequence ID" value="GIU66715.1"/>
    <property type="molecule type" value="Genomic_DNA"/>
</dbReference>
<organism evidence="7 8">
    <name type="scientific">Candidatus Phycosocius spiralis</name>
    <dbReference type="NCBI Taxonomy" id="2815099"/>
    <lineage>
        <taxon>Bacteria</taxon>
        <taxon>Pseudomonadati</taxon>
        <taxon>Pseudomonadota</taxon>
        <taxon>Alphaproteobacteria</taxon>
        <taxon>Caulobacterales</taxon>
        <taxon>Caulobacterales incertae sedis</taxon>
        <taxon>Candidatus Phycosocius</taxon>
    </lineage>
</organism>
<comment type="similarity">
    <text evidence="2">Belongs to the PucC family.</text>
</comment>
<evidence type="ECO:0000256" key="3">
    <source>
        <dbReference type="ARBA" id="ARBA00022692"/>
    </source>
</evidence>
<dbReference type="InterPro" id="IPR004896">
    <property type="entry name" value="PucC-rel"/>
</dbReference>
<dbReference type="Gene3D" id="1.20.1250.20">
    <property type="entry name" value="MFS general substrate transporter like domains"/>
    <property type="match status" value="1"/>
</dbReference>